<dbReference type="InterPro" id="IPR014922">
    <property type="entry name" value="YdhG-like"/>
</dbReference>
<dbReference type="KEGG" id="bths:CNY62_12195"/>
<dbReference type="SUPFAM" id="SSF159888">
    <property type="entry name" value="YdhG-like"/>
    <property type="match status" value="1"/>
</dbReference>
<evidence type="ECO:0000313" key="3">
    <source>
        <dbReference type="Proteomes" id="UP000243591"/>
    </source>
</evidence>
<dbReference type="Gene3D" id="3.90.1150.200">
    <property type="match status" value="1"/>
</dbReference>
<evidence type="ECO:0000259" key="1">
    <source>
        <dbReference type="Pfam" id="PF08818"/>
    </source>
</evidence>
<dbReference type="AlphaFoldDB" id="A0A1D2KHD2"/>
<reference evidence="2 3" key="1">
    <citation type="submission" date="2017-09" db="EMBL/GenBank/DDBJ databases">
        <title>Complete Genome Sequences of Two Strains of the Meat Spoilage Bacterium Brochothrix thermosphacta Isolated from Ground Chicken.</title>
        <authorList>
            <person name="Paoli G.C."/>
            <person name="Wijey C."/>
            <person name="Chen C.-Y."/>
            <person name="Nguyen L."/>
            <person name="Yan X."/>
            <person name="Irwin P.L."/>
        </authorList>
    </citation>
    <scope>NUCLEOTIDE SEQUENCE [LARGE SCALE GENOMIC DNA]</scope>
    <source>
        <strain evidence="2 3">BI</strain>
    </source>
</reference>
<dbReference type="Proteomes" id="UP000243591">
    <property type="component" value="Chromosome"/>
</dbReference>
<sequence length="145" mass="16643">MTISEYIAAIDETRRSAYERLLTTVTNALPEGFVCIMQYDMPTFVIPKELYPAGYHVTPELPLPFLSIGVQKNHISLYHLGLYADPALLEWFVAEYPHHVSTKLNMGKSCIRFSNINKIPYTLIEELVSRQSVDDYIKIYESNLP</sequence>
<dbReference type="EMBL" id="CP023483">
    <property type="protein sequence ID" value="ATF27062.1"/>
    <property type="molecule type" value="Genomic_DNA"/>
</dbReference>
<evidence type="ECO:0000313" key="2">
    <source>
        <dbReference type="EMBL" id="ATF27062.1"/>
    </source>
</evidence>
<proteinExistence type="predicted"/>
<dbReference type="Pfam" id="PF08818">
    <property type="entry name" value="DUF1801"/>
    <property type="match status" value="1"/>
</dbReference>
<dbReference type="RefSeq" id="WP_069125539.1">
    <property type="nucleotide sequence ID" value="NZ_CP023483.1"/>
</dbReference>
<protein>
    <recommendedName>
        <fullName evidence="1">YdhG-like domain-containing protein</fullName>
    </recommendedName>
</protein>
<organism evidence="2 3">
    <name type="scientific">Brochothrix thermosphacta</name>
    <name type="common">Microbacterium thermosphactum</name>
    <dbReference type="NCBI Taxonomy" id="2756"/>
    <lineage>
        <taxon>Bacteria</taxon>
        <taxon>Bacillati</taxon>
        <taxon>Bacillota</taxon>
        <taxon>Bacilli</taxon>
        <taxon>Bacillales</taxon>
        <taxon>Listeriaceae</taxon>
        <taxon>Brochothrix</taxon>
    </lineage>
</organism>
<keyword evidence="3" id="KW-1185">Reference proteome</keyword>
<accession>A0A1D2KHD2</accession>
<name>A0A1D2KHD2_BROTH</name>
<feature type="domain" description="YdhG-like" evidence="1">
    <location>
        <begin position="14"/>
        <end position="129"/>
    </location>
</feature>
<dbReference type="STRING" id="2756.BFR44_03880"/>
<gene>
    <name evidence="2" type="ORF">CNY62_12195</name>
</gene>
<dbReference type="OrthoDB" id="9813231at2"/>